<feature type="domain" description="Luciferase-like" evidence="2">
    <location>
        <begin position="17"/>
        <end position="305"/>
    </location>
</feature>
<dbReference type="EMBL" id="BAAANY010000008">
    <property type="protein sequence ID" value="GAA1671657.1"/>
    <property type="molecule type" value="Genomic_DNA"/>
</dbReference>
<sequence length="341" mass="35532">MEFWIADVPIPGRTAVAAERAELAGWDGLVLPDTQCVAGDPFVELALAARQTTRLHLATCVTNPITRHPSVAASTAATVQLESGGRMHLGMGRGDSSLAHIGVPAASVTALGAYVDTVRTYLAGDEVAVAGAPASKIRWLPRPGMPTVPVEIAATGPRVIQMAATAADGVWFAAGADPGRLAGLVELVQRTREAAGRTRTPFAIAATVAVACLPDPSAARDLIRGTTASFARFSAMHGEVTADAPTEHREALATLGRDYDMNQHGWTAAPHTTALSDQFIDRFSVAGSTTTVIARLADILATGIQRLIVLPRSLDSDSDLAERSVAALSAEVLPALRELAL</sequence>
<evidence type="ECO:0000313" key="3">
    <source>
        <dbReference type="EMBL" id="GAA1671657.1"/>
    </source>
</evidence>
<dbReference type="InterPro" id="IPR050564">
    <property type="entry name" value="F420-G6PD/mer"/>
</dbReference>
<protein>
    <submittedName>
        <fullName evidence="3">TIGR03842 family LLM class F420-dependent oxidoreductase</fullName>
    </submittedName>
</protein>
<comment type="caution">
    <text evidence="3">The sequence shown here is derived from an EMBL/GenBank/DDBJ whole genome shotgun (WGS) entry which is preliminary data.</text>
</comment>
<dbReference type="Gene3D" id="3.20.20.30">
    <property type="entry name" value="Luciferase-like domain"/>
    <property type="match status" value="1"/>
</dbReference>
<name>A0ABN2GI35_9ACTN</name>
<accession>A0ABN2GI35</accession>
<evidence type="ECO:0000313" key="4">
    <source>
        <dbReference type="Proteomes" id="UP001500618"/>
    </source>
</evidence>
<dbReference type="Pfam" id="PF00296">
    <property type="entry name" value="Bac_luciferase"/>
    <property type="match status" value="1"/>
</dbReference>
<evidence type="ECO:0000259" key="2">
    <source>
        <dbReference type="Pfam" id="PF00296"/>
    </source>
</evidence>
<dbReference type="RefSeq" id="WP_344309396.1">
    <property type="nucleotide sequence ID" value="NZ_BAAANY010000008.1"/>
</dbReference>
<proteinExistence type="predicted"/>
<gene>
    <name evidence="3" type="ORF">GCM10009765_21320</name>
</gene>
<evidence type="ECO:0000256" key="1">
    <source>
        <dbReference type="ARBA" id="ARBA00023002"/>
    </source>
</evidence>
<dbReference type="PANTHER" id="PTHR43244:SF1">
    <property type="entry name" value="5,10-METHYLENETETRAHYDROMETHANOPTERIN REDUCTASE"/>
    <property type="match status" value="1"/>
</dbReference>
<reference evidence="3 4" key="1">
    <citation type="journal article" date="2019" name="Int. J. Syst. Evol. Microbiol.">
        <title>The Global Catalogue of Microorganisms (GCM) 10K type strain sequencing project: providing services to taxonomists for standard genome sequencing and annotation.</title>
        <authorList>
            <consortium name="The Broad Institute Genomics Platform"/>
            <consortium name="The Broad Institute Genome Sequencing Center for Infectious Disease"/>
            <person name="Wu L."/>
            <person name="Ma J."/>
        </authorList>
    </citation>
    <scope>NUCLEOTIDE SEQUENCE [LARGE SCALE GENOMIC DNA]</scope>
    <source>
        <strain evidence="3 4">JCM 14718</strain>
    </source>
</reference>
<dbReference type="Proteomes" id="UP001500618">
    <property type="component" value="Unassembled WGS sequence"/>
</dbReference>
<dbReference type="InterPro" id="IPR036661">
    <property type="entry name" value="Luciferase-like_sf"/>
</dbReference>
<dbReference type="SUPFAM" id="SSF51679">
    <property type="entry name" value="Bacterial luciferase-like"/>
    <property type="match status" value="1"/>
</dbReference>
<dbReference type="PANTHER" id="PTHR43244">
    <property type="match status" value="1"/>
</dbReference>
<organism evidence="3 4">
    <name type="scientific">Fodinicola feengrottensis</name>
    <dbReference type="NCBI Taxonomy" id="435914"/>
    <lineage>
        <taxon>Bacteria</taxon>
        <taxon>Bacillati</taxon>
        <taxon>Actinomycetota</taxon>
        <taxon>Actinomycetes</taxon>
        <taxon>Mycobacteriales</taxon>
        <taxon>Fodinicola</taxon>
    </lineage>
</organism>
<dbReference type="InterPro" id="IPR011251">
    <property type="entry name" value="Luciferase-like_dom"/>
</dbReference>
<keyword evidence="4" id="KW-1185">Reference proteome</keyword>
<keyword evidence="1" id="KW-0560">Oxidoreductase</keyword>